<comment type="caution">
    <text evidence="2">The sequence shown here is derived from an EMBL/GenBank/DDBJ whole genome shotgun (WGS) entry which is preliminary data.</text>
</comment>
<accession>A0A178CXB8</accession>
<feature type="region of interest" description="Disordered" evidence="1">
    <location>
        <begin position="158"/>
        <end position="186"/>
    </location>
</feature>
<protein>
    <submittedName>
        <fullName evidence="2">Uncharacterized protein</fullName>
    </submittedName>
</protein>
<evidence type="ECO:0000313" key="2">
    <source>
        <dbReference type="EMBL" id="OAL34540.1"/>
    </source>
</evidence>
<dbReference type="RefSeq" id="XP_022499552.1">
    <property type="nucleotide sequence ID" value="XM_022644461.1"/>
</dbReference>
<sequence>MANNSRLSNATRDLLKNIPGPFNALISQTAEGKNPHAQFPFHEVKVIRGTVPHPPNTDRREVRNSITLQFNGTAGGPMVAHRFNDGTIRSSAQMHQDINQRRAQDERLTTEEKRFPQLQQTTRRRQVETQMMTRIQAARSNPSWSIVQKQLEKQSAEQEYNQVLQRQAQERPAPAQAAASGSKTKH</sequence>
<evidence type="ECO:0000256" key="1">
    <source>
        <dbReference type="SAM" id="MobiDB-lite"/>
    </source>
</evidence>
<dbReference type="OrthoDB" id="4203691at2759"/>
<dbReference type="Proteomes" id="UP000185904">
    <property type="component" value="Unassembled WGS sequence"/>
</dbReference>
<evidence type="ECO:0000313" key="3">
    <source>
        <dbReference type="Proteomes" id="UP000185904"/>
    </source>
</evidence>
<gene>
    <name evidence="2" type="ORF">AYO20_06170</name>
</gene>
<name>A0A178CXB8_9EURO</name>
<dbReference type="AlphaFoldDB" id="A0A178CXB8"/>
<dbReference type="EMBL" id="LVCJ01000038">
    <property type="protein sequence ID" value="OAL34540.1"/>
    <property type="molecule type" value="Genomic_DNA"/>
</dbReference>
<feature type="compositionally biased region" description="Low complexity" evidence="1">
    <location>
        <begin position="165"/>
        <end position="179"/>
    </location>
</feature>
<proteinExistence type="predicted"/>
<keyword evidence="3" id="KW-1185">Reference proteome</keyword>
<organism evidence="2 3">
    <name type="scientific">Fonsecaea nubica</name>
    <dbReference type="NCBI Taxonomy" id="856822"/>
    <lineage>
        <taxon>Eukaryota</taxon>
        <taxon>Fungi</taxon>
        <taxon>Dikarya</taxon>
        <taxon>Ascomycota</taxon>
        <taxon>Pezizomycotina</taxon>
        <taxon>Eurotiomycetes</taxon>
        <taxon>Chaetothyriomycetidae</taxon>
        <taxon>Chaetothyriales</taxon>
        <taxon>Herpotrichiellaceae</taxon>
        <taxon>Fonsecaea</taxon>
    </lineage>
</organism>
<dbReference type="GeneID" id="34589585"/>
<reference evidence="2 3" key="1">
    <citation type="submission" date="2016-03" db="EMBL/GenBank/DDBJ databases">
        <title>The draft genome sequence of Fonsecaea nubica causative agent of cutaneous subcutaneous infection in human host.</title>
        <authorList>
            <person name="Costa F."/>
            <person name="Sybren D.H."/>
            <person name="Raittz R.T."/>
            <person name="Weiss V.A."/>
            <person name="Leao A.C."/>
            <person name="Gomes R."/>
            <person name="De Souza E.M."/>
            <person name="Pedrosa F.O."/>
            <person name="Steffens M.B."/>
            <person name="Bombassaro A."/>
            <person name="Tadra-Sfeir M.Z."/>
            <person name="Moreno L.F."/>
            <person name="Najafzadeh M.J."/>
            <person name="Felipe M.S."/>
            <person name="Teixeira M."/>
            <person name="Sun J."/>
            <person name="Xi L."/>
            <person name="Castro M.A."/>
            <person name="Vicente V.A."/>
        </authorList>
    </citation>
    <scope>NUCLEOTIDE SEQUENCE [LARGE SCALE GENOMIC DNA]</scope>
    <source>
        <strain evidence="2 3">CBS 269.64</strain>
    </source>
</reference>